<evidence type="ECO:0000313" key="1">
    <source>
        <dbReference type="EMBL" id="GAG64589.1"/>
    </source>
</evidence>
<organism evidence="1">
    <name type="scientific">marine sediment metagenome</name>
    <dbReference type="NCBI Taxonomy" id="412755"/>
    <lineage>
        <taxon>unclassified sequences</taxon>
        <taxon>metagenomes</taxon>
        <taxon>ecological metagenomes</taxon>
    </lineage>
</organism>
<dbReference type="EMBL" id="BART01007849">
    <property type="protein sequence ID" value="GAG64589.1"/>
    <property type="molecule type" value="Genomic_DNA"/>
</dbReference>
<sequence>MIYGTDNRIVDATKHSDQRRLKNIGTNRTAYPTHARGEANNVTTIPKPLTSRAVGILK</sequence>
<gene>
    <name evidence="1" type="ORF">S01H4_17781</name>
</gene>
<name>X0Z656_9ZZZZ</name>
<dbReference type="AlphaFoldDB" id="X0Z656"/>
<reference evidence="1" key="1">
    <citation type="journal article" date="2014" name="Front. Microbiol.">
        <title>High frequency of phylogenetically diverse reductive dehalogenase-homologous genes in deep subseafloor sedimentary metagenomes.</title>
        <authorList>
            <person name="Kawai M."/>
            <person name="Futagami T."/>
            <person name="Toyoda A."/>
            <person name="Takaki Y."/>
            <person name="Nishi S."/>
            <person name="Hori S."/>
            <person name="Arai W."/>
            <person name="Tsubouchi T."/>
            <person name="Morono Y."/>
            <person name="Uchiyama I."/>
            <person name="Ito T."/>
            <person name="Fujiyama A."/>
            <person name="Inagaki F."/>
            <person name="Takami H."/>
        </authorList>
    </citation>
    <scope>NUCLEOTIDE SEQUENCE</scope>
    <source>
        <strain evidence="1">Expedition CK06-06</strain>
    </source>
</reference>
<accession>X0Z656</accession>
<protein>
    <submittedName>
        <fullName evidence="1">Uncharacterized protein</fullName>
    </submittedName>
</protein>
<comment type="caution">
    <text evidence="1">The sequence shown here is derived from an EMBL/GenBank/DDBJ whole genome shotgun (WGS) entry which is preliminary data.</text>
</comment>
<proteinExistence type="predicted"/>